<accession>A0AAV2PWU8</accession>
<comment type="caution">
    <text evidence="1">The sequence shown here is derived from an EMBL/GenBank/DDBJ whole genome shotgun (WGS) entry which is preliminary data.</text>
</comment>
<reference evidence="1 2" key="1">
    <citation type="submission" date="2024-05" db="EMBL/GenBank/DDBJ databases">
        <authorList>
            <person name="Wallberg A."/>
        </authorList>
    </citation>
    <scope>NUCLEOTIDE SEQUENCE [LARGE SCALE GENOMIC DNA]</scope>
</reference>
<name>A0AAV2PWU8_MEGNR</name>
<sequence length="193" mass="22262">MASSMISPLRLAWYPLTSINTGRALTTNSVTNNLALQEKEHVDVHRLHNEVMQQRSHQVSALHQKKCSLITKQSPLHRQTQQRQLDSEFQGVRSLHTSKCSQASLTSESLTTQEADDEYRRHHKEAMEYWVIYGFCPKPNEGFTHQQTGPPTETKSAKTTQFQSVRYLHTKIRISDFVGEVHEEEERHPEPSQ</sequence>
<evidence type="ECO:0000313" key="2">
    <source>
        <dbReference type="Proteomes" id="UP001497623"/>
    </source>
</evidence>
<proteinExistence type="predicted"/>
<dbReference type="Proteomes" id="UP001497623">
    <property type="component" value="Unassembled WGS sequence"/>
</dbReference>
<protein>
    <submittedName>
        <fullName evidence="1">Uncharacterized protein</fullName>
    </submittedName>
</protein>
<evidence type="ECO:0000313" key="1">
    <source>
        <dbReference type="EMBL" id="CAL4064881.1"/>
    </source>
</evidence>
<dbReference type="AlphaFoldDB" id="A0AAV2PWU8"/>
<dbReference type="EMBL" id="CAXKWB010001583">
    <property type="protein sequence ID" value="CAL4064881.1"/>
    <property type="molecule type" value="Genomic_DNA"/>
</dbReference>
<gene>
    <name evidence="1" type="ORF">MNOR_LOCUS4339</name>
</gene>
<keyword evidence="2" id="KW-1185">Reference proteome</keyword>
<organism evidence="1 2">
    <name type="scientific">Meganyctiphanes norvegica</name>
    <name type="common">Northern krill</name>
    <name type="synonym">Thysanopoda norvegica</name>
    <dbReference type="NCBI Taxonomy" id="48144"/>
    <lineage>
        <taxon>Eukaryota</taxon>
        <taxon>Metazoa</taxon>
        <taxon>Ecdysozoa</taxon>
        <taxon>Arthropoda</taxon>
        <taxon>Crustacea</taxon>
        <taxon>Multicrustacea</taxon>
        <taxon>Malacostraca</taxon>
        <taxon>Eumalacostraca</taxon>
        <taxon>Eucarida</taxon>
        <taxon>Euphausiacea</taxon>
        <taxon>Euphausiidae</taxon>
        <taxon>Meganyctiphanes</taxon>
    </lineage>
</organism>